<reference evidence="4 5" key="1">
    <citation type="submission" date="2020-08" db="EMBL/GenBank/DDBJ databases">
        <title>The genome sequence of Novosphingobium flavum 4Y4.</title>
        <authorList>
            <person name="Liu Y."/>
        </authorList>
    </citation>
    <scope>NUCLEOTIDE SEQUENCE [LARGE SCALE GENOMIC DNA]</scope>
    <source>
        <strain evidence="4 5">4Y4</strain>
    </source>
</reference>
<dbReference type="InterPro" id="IPR002048">
    <property type="entry name" value="EF_hand_dom"/>
</dbReference>
<dbReference type="RefSeq" id="WP_185683296.1">
    <property type="nucleotide sequence ID" value="NZ_JACLAU010000011.1"/>
</dbReference>
<dbReference type="PROSITE" id="PS50222">
    <property type="entry name" value="EF_HAND_2"/>
    <property type="match status" value="2"/>
</dbReference>
<sequence length="217" mass="22675">MRLSILALVSAASATAATFAGVATAQPAAPPPPMAQAPKGGDPLGAATVTRAEAQARAAALFERFDTNHDGKLDQADRAARTTAMFDRIDGNHDGTISREEFAAAHQGMGGPGRGGRRGPARMDHGGMDHGGMDHGDRPPAGAVGTARPPLTREAFMAEAMKRFDAEDTNHDGKLTRDERRAGFRARMTALRSHRGMGGMRGMDTPPPPPPAPEPGK</sequence>
<evidence type="ECO:0000256" key="1">
    <source>
        <dbReference type="SAM" id="MobiDB-lite"/>
    </source>
</evidence>
<dbReference type="Gene3D" id="1.10.238.10">
    <property type="entry name" value="EF-hand"/>
    <property type="match status" value="1"/>
</dbReference>
<accession>A0A7X1KC42</accession>
<feature type="domain" description="EF-hand" evidence="3">
    <location>
        <begin position="77"/>
        <end position="112"/>
    </location>
</feature>
<evidence type="ECO:0000313" key="4">
    <source>
        <dbReference type="EMBL" id="MBC2651873.1"/>
    </source>
</evidence>
<keyword evidence="5" id="KW-1185">Reference proteome</keyword>
<dbReference type="GO" id="GO:0005509">
    <property type="term" value="F:calcium ion binding"/>
    <property type="evidence" value="ECO:0007669"/>
    <property type="project" value="InterPro"/>
</dbReference>
<feature type="signal peptide" evidence="2">
    <location>
        <begin position="1"/>
        <end position="25"/>
    </location>
</feature>
<feature type="compositionally biased region" description="Basic and acidic residues" evidence="1">
    <location>
        <begin position="121"/>
        <end position="138"/>
    </location>
</feature>
<feature type="region of interest" description="Disordered" evidence="1">
    <location>
        <begin position="192"/>
        <end position="217"/>
    </location>
</feature>
<evidence type="ECO:0000256" key="2">
    <source>
        <dbReference type="SAM" id="SignalP"/>
    </source>
</evidence>
<feature type="region of interest" description="Disordered" evidence="1">
    <location>
        <begin position="106"/>
        <end position="149"/>
    </location>
</feature>
<dbReference type="AlphaFoldDB" id="A0A7X1KC42"/>
<proteinExistence type="predicted"/>
<dbReference type="Pfam" id="PF13202">
    <property type="entry name" value="EF-hand_5"/>
    <property type="match status" value="3"/>
</dbReference>
<name>A0A7X1KC42_9SPHN</name>
<protein>
    <submittedName>
        <fullName evidence="4">EF-hand domain-containing protein</fullName>
    </submittedName>
</protein>
<dbReference type="Proteomes" id="UP000520156">
    <property type="component" value="Unassembled WGS sequence"/>
</dbReference>
<comment type="caution">
    <text evidence="4">The sequence shown here is derived from an EMBL/GenBank/DDBJ whole genome shotgun (WGS) entry which is preliminary data.</text>
</comment>
<dbReference type="PROSITE" id="PS00018">
    <property type="entry name" value="EF_HAND_1"/>
    <property type="match status" value="1"/>
</dbReference>
<feature type="chain" id="PRO_5031106324" evidence="2">
    <location>
        <begin position="26"/>
        <end position="217"/>
    </location>
</feature>
<feature type="compositionally biased region" description="Pro residues" evidence="1">
    <location>
        <begin position="205"/>
        <end position="217"/>
    </location>
</feature>
<organism evidence="4 5">
    <name type="scientific">Novosphingobium aerophilum</name>
    <dbReference type="NCBI Taxonomy" id="2839843"/>
    <lineage>
        <taxon>Bacteria</taxon>
        <taxon>Pseudomonadati</taxon>
        <taxon>Pseudomonadota</taxon>
        <taxon>Alphaproteobacteria</taxon>
        <taxon>Sphingomonadales</taxon>
        <taxon>Sphingomonadaceae</taxon>
        <taxon>Novosphingobium</taxon>
    </lineage>
</organism>
<feature type="region of interest" description="Disordered" evidence="1">
    <location>
        <begin position="25"/>
        <end position="45"/>
    </location>
</feature>
<keyword evidence="2" id="KW-0732">Signal</keyword>
<evidence type="ECO:0000313" key="5">
    <source>
        <dbReference type="Proteomes" id="UP000520156"/>
    </source>
</evidence>
<dbReference type="InterPro" id="IPR018247">
    <property type="entry name" value="EF_Hand_1_Ca_BS"/>
</dbReference>
<evidence type="ECO:0000259" key="3">
    <source>
        <dbReference type="PROSITE" id="PS50222"/>
    </source>
</evidence>
<feature type="domain" description="EF-hand" evidence="3">
    <location>
        <begin position="155"/>
        <end position="190"/>
    </location>
</feature>
<dbReference type="EMBL" id="JACLAU010000011">
    <property type="protein sequence ID" value="MBC2651873.1"/>
    <property type="molecule type" value="Genomic_DNA"/>
</dbReference>
<dbReference type="InterPro" id="IPR011992">
    <property type="entry name" value="EF-hand-dom_pair"/>
</dbReference>
<dbReference type="SMART" id="SM00054">
    <property type="entry name" value="EFh"/>
    <property type="match status" value="2"/>
</dbReference>
<dbReference type="SUPFAM" id="SSF47473">
    <property type="entry name" value="EF-hand"/>
    <property type="match status" value="1"/>
</dbReference>
<gene>
    <name evidence="4" type="ORF">H7F49_09170</name>
</gene>